<evidence type="ECO:0000256" key="1">
    <source>
        <dbReference type="ARBA" id="ARBA00010396"/>
    </source>
</evidence>
<feature type="binding site" evidence="6">
    <location>
        <position position="112"/>
    </location>
    <ligand>
        <name>S-adenosyl-L-methionine</name>
        <dbReference type="ChEBI" id="CHEBI:59789"/>
    </ligand>
</feature>
<dbReference type="Pfam" id="PF01795">
    <property type="entry name" value="Methyltransf_5"/>
    <property type="match status" value="1"/>
</dbReference>
<name>A0ABY3DMW4_9HYPH</name>
<gene>
    <name evidence="6 8" type="primary">rsmH</name>
    <name evidence="8" type="ORF">FO470_16530</name>
</gene>
<keyword evidence="4 6" id="KW-0808">Transferase</keyword>
<comment type="catalytic activity">
    <reaction evidence="6">
        <text>cytidine(1402) in 16S rRNA + S-adenosyl-L-methionine = N(4)-methylcytidine(1402) in 16S rRNA + S-adenosyl-L-homocysteine + H(+)</text>
        <dbReference type="Rhea" id="RHEA:42928"/>
        <dbReference type="Rhea" id="RHEA-COMP:10286"/>
        <dbReference type="Rhea" id="RHEA-COMP:10287"/>
        <dbReference type="ChEBI" id="CHEBI:15378"/>
        <dbReference type="ChEBI" id="CHEBI:57856"/>
        <dbReference type="ChEBI" id="CHEBI:59789"/>
        <dbReference type="ChEBI" id="CHEBI:74506"/>
        <dbReference type="ChEBI" id="CHEBI:82748"/>
        <dbReference type="EC" id="2.1.1.199"/>
    </reaction>
</comment>
<dbReference type="PANTHER" id="PTHR11265:SF0">
    <property type="entry name" value="12S RRNA N4-METHYLCYTIDINE METHYLTRANSFERASE"/>
    <property type="match status" value="1"/>
</dbReference>
<feature type="region of interest" description="Disordered" evidence="7">
    <location>
        <begin position="299"/>
        <end position="344"/>
    </location>
</feature>
<evidence type="ECO:0000256" key="5">
    <source>
        <dbReference type="ARBA" id="ARBA00022691"/>
    </source>
</evidence>
<feature type="binding site" evidence="6">
    <location>
        <position position="64"/>
    </location>
    <ligand>
        <name>S-adenosyl-L-methionine</name>
        <dbReference type="ChEBI" id="CHEBI:59789"/>
    </ligand>
</feature>
<dbReference type="EMBL" id="VMBP01000006">
    <property type="protein sequence ID" value="TSJ60671.1"/>
    <property type="molecule type" value="Genomic_DNA"/>
</dbReference>
<dbReference type="Gene3D" id="1.10.150.170">
    <property type="entry name" value="Putative methyltransferase TM0872, insert domain"/>
    <property type="match status" value="1"/>
</dbReference>
<sequence length="344" mass="36653">MAGRGGSETDAAGGPARHLPVLLDEVLEHLAPRDGGVYVDGTFGAGGYTRAILGAAACRVIAIDRDPNAIRDGQALVEESGGRLSLVHERFSELAEVATAVGEPLVDGVVLDIGVSSMQIDEGERGFSFRRDGPLDMRMSSEGPSAADLVAKLSETDLANVIYRFGEERRSRAVARAIVEARGREPIERTLQLADIVAKVVRAKPHEPHPATRTFQALRIAVNDELGELARALEGAERILRPGGRLVVVTFHSLEDRIVKNFLANRAKVATGSRHMPAVQGAAPSFTLVARGAVEPGEGELARNPRARSAKLRAAERTGAPAHASGDLSSLLPPLPVLDTHRRR</sequence>
<dbReference type="SUPFAM" id="SSF53335">
    <property type="entry name" value="S-adenosyl-L-methionine-dependent methyltransferases"/>
    <property type="match status" value="1"/>
</dbReference>
<dbReference type="InterPro" id="IPR002903">
    <property type="entry name" value="RsmH"/>
</dbReference>
<organism evidence="8 9">
    <name type="scientific">Ancylobacter moscoviensis</name>
    <dbReference type="NCBI Taxonomy" id="2597768"/>
    <lineage>
        <taxon>Bacteria</taxon>
        <taxon>Pseudomonadati</taxon>
        <taxon>Pseudomonadota</taxon>
        <taxon>Alphaproteobacteria</taxon>
        <taxon>Hyphomicrobiales</taxon>
        <taxon>Xanthobacteraceae</taxon>
        <taxon>Ancylobacter</taxon>
    </lineage>
</organism>
<reference evidence="8 9" key="1">
    <citation type="submission" date="2019-07" db="EMBL/GenBank/DDBJ databases">
        <authorList>
            <person name="Grouzdev D.S."/>
        </authorList>
    </citation>
    <scope>NUCLEOTIDE SEQUENCE [LARGE SCALE GENOMIC DNA]</scope>
    <source>
        <strain evidence="8 9">3C</strain>
    </source>
</reference>
<dbReference type="Proteomes" id="UP000315321">
    <property type="component" value="Unassembled WGS sequence"/>
</dbReference>
<accession>A0ABY3DMW4</accession>
<dbReference type="Gene3D" id="3.40.50.150">
    <property type="entry name" value="Vaccinia Virus protein VP39"/>
    <property type="match status" value="1"/>
</dbReference>
<dbReference type="PIRSF" id="PIRSF004486">
    <property type="entry name" value="MraW"/>
    <property type="match status" value="1"/>
</dbReference>
<keyword evidence="3 6" id="KW-0489">Methyltransferase</keyword>
<evidence type="ECO:0000256" key="3">
    <source>
        <dbReference type="ARBA" id="ARBA00022603"/>
    </source>
</evidence>
<dbReference type="InterPro" id="IPR023397">
    <property type="entry name" value="SAM-dep_MeTrfase_MraW_recog"/>
</dbReference>
<keyword evidence="5 6" id="KW-0949">S-adenosyl-L-methionine</keyword>
<keyword evidence="6" id="KW-0963">Cytoplasm</keyword>
<comment type="subcellular location">
    <subcellularLocation>
        <location evidence="6">Cytoplasm</location>
    </subcellularLocation>
</comment>
<comment type="similarity">
    <text evidence="1 6">Belongs to the methyltransferase superfamily. RsmH family.</text>
</comment>
<feature type="binding site" evidence="6">
    <location>
        <position position="119"/>
    </location>
    <ligand>
        <name>S-adenosyl-L-methionine</name>
        <dbReference type="ChEBI" id="CHEBI:59789"/>
    </ligand>
</feature>
<evidence type="ECO:0000256" key="6">
    <source>
        <dbReference type="HAMAP-Rule" id="MF_01007"/>
    </source>
</evidence>
<proteinExistence type="inferred from homology"/>
<dbReference type="SUPFAM" id="SSF81799">
    <property type="entry name" value="Putative methyltransferase TM0872, insert domain"/>
    <property type="match status" value="1"/>
</dbReference>
<dbReference type="NCBIfam" id="TIGR00006">
    <property type="entry name" value="16S rRNA (cytosine(1402)-N(4))-methyltransferase RsmH"/>
    <property type="match status" value="1"/>
</dbReference>
<protein>
    <recommendedName>
        <fullName evidence="6">Ribosomal RNA small subunit methyltransferase H</fullName>
        <ecNumber evidence="6">2.1.1.199</ecNumber>
    </recommendedName>
    <alternativeName>
        <fullName evidence="6">16S rRNA m(4)C1402 methyltransferase</fullName>
    </alternativeName>
    <alternativeName>
        <fullName evidence="6">rRNA (cytosine-N(4)-)-methyltransferase RsmH</fullName>
    </alternativeName>
</protein>
<evidence type="ECO:0000256" key="7">
    <source>
        <dbReference type="SAM" id="MobiDB-lite"/>
    </source>
</evidence>
<feature type="binding site" evidence="6">
    <location>
        <begin position="46"/>
        <end position="48"/>
    </location>
    <ligand>
        <name>S-adenosyl-L-methionine</name>
        <dbReference type="ChEBI" id="CHEBI:59789"/>
    </ligand>
</feature>
<comment type="caution">
    <text evidence="8">The sequence shown here is derived from an EMBL/GenBank/DDBJ whole genome shotgun (WGS) entry which is preliminary data.</text>
</comment>
<evidence type="ECO:0000313" key="8">
    <source>
        <dbReference type="EMBL" id="TSJ60671.1"/>
    </source>
</evidence>
<dbReference type="InterPro" id="IPR029063">
    <property type="entry name" value="SAM-dependent_MTases_sf"/>
</dbReference>
<evidence type="ECO:0000256" key="4">
    <source>
        <dbReference type="ARBA" id="ARBA00022679"/>
    </source>
</evidence>
<dbReference type="PANTHER" id="PTHR11265">
    <property type="entry name" value="S-ADENOSYL-METHYLTRANSFERASE MRAW"/>
    <property type="match status" value="1"/>
</dbReference>
<dbReference type="EC" id="2.1.1.199" evidence="6"/>
<evidence type="ECO:0000313" key="9">
    <source>
        <dbReference type="Proteomes" id="UP000315321"/>
    </source>
</evidence>
<keyword evidence="9" id="KW-1185">Reference proteome</keyword>
<feature type="binding site" evidence="6">
    <location>
        <position position="91"/>
    </location>
    <ligand>
        <name>S-adenosyl-L-methionine</name>
        <dbReference type="ChEBI" id="CHEBI:59789"/>
    </ligand>
</feature>
<keyword evidence="2 6" id="KW-0698">rRNA processing</keyword>
<comment type="function">
    <text evidence="6">Specifically methylates the N4 position of cytidine in position 1402 (C1402) of 16S rRNA.</text>
</comment>
<evidence type="ECO:0000256" key="2">
    <source>
        <dbReference type="ARBA" id="ARBA00022552"/>
    </source>
</evidence>
<dbReference type="HAMAP" id="MF_01007">
    <property type="entry name" value="16SrRNA_methyltr_H"/>
    <property type="match status" value="1"/>
</dbReference>